<dbReference type="PROSITE" id="PS00378">
    <property type="entry name" value="HEXOKINASE_1"/>
    <property type="match status" value="1"/>
</dbReference>
<dbReference type="InterPro" id="IPR019807">
    <property type="entry name" value="Hexokinase_BS"/>
</dbReference>
<dbReference type="Proteomes" id="UP001152798">
    <property type="component" value="Chromosome 7"/>
</dbReference>
<dbReference type="GO" id="GO:0006006">
    <property type="term" value="P:glucose metabolic process"/>
    <property type="evidence" value="ECO:0007669"/>
    <property type="project" value="TreeGrafter"/>
</dbReference>
<feature type="domain" description="Hexokinase C-terminal" evidence="14">
    <location>
        <begin position="231"/>
        <end position="462"/>
    </location>
</feature>
<accession>A0A9P0HRR4</accession>
<organism evidence="15 16">
    <name type="scientific">Nezara viridula</name>
    <name type="common">Southern green stink bug</name>
    <name type="synonym">Cimex viridulus</name>
    <dbReference type="NCBI Taxonomy" id="85310"/>
    <lineage>
        <taxon>Eukaryota</taxon>
        <taxon>Metazoa</taxon>
        <taxon>Ecdysozoa</taxon>
        <taxon>Arthropoda</taxon>
        <taxon>Hexapoda</taxon>
        <taxon>Insecta</taxon>
        <taxon>Pterygota</taxon>
        <taxon>Neoptera</taxon>
        <taxon>Paraneoptera</taxon>
        <taxon>Hemiptera</taxon>
        <taxon>Heteroptera</taxon>
        <taxon>Panheteroptera</taxon>
        <taxon>Pentatomomorpha</taxon>
        <taxon>Pentatomoidea</taxon>
        <taxon>Pentatomidae</taxon>
        <taxon>Pentatominae</taxon>
        <taxon>Nezara</taxon>
    </lineage>
</organism>
<evidence type="ECO:0000256" key="6">
    <source>
        <dbReference type="ARBA" id="ARBA00022777"/>
    </source>
</evidence>
<protein>
    <recommendedName>
        <fullName evidence="12">Phosphotransferase</fullName>
        <ecNumber evidence="12">2.7.1.-</ecNumber>
    </recommendedName>
</protein>
<evidence type="ECO:0000256" key="8">
    <source>
        <dbReference type="ARBA" id="ARBA00023152"/>
    </source>
</evidence>
<dbReference type="Gene3D" id="3.30.420.40">
    <property type="match status" value="1"/>
</dbReference>
<dbReference type="InterPro" id="IPR022673">
    <property type="entry name" value="Hexokinase_C"/>
</dbReference>
<sequence length="474" mass="53394">MRIRPEPSVIDIVVEEQHAPLVLSNPKTEEKVKELLQCFRLTGENVLKVSDIFADEMENGINDRPSTLLMENTYIPELLQGTETGDYLALDLGGTNFRILLVGLQKGRTVREEVTQYHISDELRLGSGEDLFDYLADCLYDFVHKHGVANRKLRMGFTFSFPMHQRALDVGVLIKWTKSFASTGVEGNDVVDMLRNAIHKKGGLDVEIIAILNDTTGTLLQGCVLDSNAAVGLILGTGSNACYMERAERVSHWEAERHGEKEVIIDIEWGAFGDGGLLNFIRTDFDKQVDTNSLFASSFTFEKYISGKYLGELVRLILVNLANHRLIFGGIMSKKIQQIDSFLTKYVSQIEEDNVNNTLCNTEEILKLFDLDYNEDDIQVVKYVSEVVSIRAAMLVSSCLSEVLKRMKRPFVTVAVDGSLFKHHPRFKLWMEKFVKLLAPQHPFKLMLVEDGSGKGAALATAIAERLRKTYLIY</sequence>
<keyword evidence="4 12" id="KW-0808">Transferase</keyword>
<name>A0A9P0HRR4_NEZVI</name>
<dbReference type="InterPro" id="IPR022672">
    <property type="entry name" value="Hexokinase_N"/>
</dbReference>
<dbReference type="GO" id="GO:0004340">
    <property type="term" value="F:glucokinase activity"/>
    <property type="evidence" value="ECO:0007669"/>
    <property type="project" value="TreeGrafter"/>
</dbReference>
<evidence type="ECO:0000256" key="3">
    <source>
        <dbReference type="ARBA" id="ARBA00009225"/>
    </source>
</evidence>
<evidence type="ECO:0000313" key="15">
    <source>
        <dbReference type="EMBL" id="CAH1407806.1"/>
    </source>
</evidence>
<feature type="domain" description="Hexokinase N-terminal" evidence="13">
    <location>
        <begin position="31"/>
        <end position="223"/>
    </location>
</feature>
<dbReference type="GO" id="GO:0005739">
    <property type="term" value="C:mitochondrion"/>
    <property type="evidence" value="ECO:0007669"/>
    <property type="project" value="TreeGrafter"/>
</dbReference>
<dbReference type="Pfam" id="PF00349">
    <property type="entry name" value="Hexokinase_1"/>
    <property type="match status" value="1"/>
</dbReference>
<comment type="pathway">
    <text evidence="2">Carbohydrate metabolism; hexose metabolism.</text>
</comment>
<dbReference type="GO" id="GO:0008865">
    <property type="term" value="F:fructokinase activity"/>
    <property type="evidence" value="ECO:0007669"/>
    <property type="project" value="TreeGrafter"/>
</dbReference>
<dbReference type="PRINTS" id="PR00475">
    <property type="entry name" value="HEXOKINASE"/>
</dbReference>
<dbReference type="EMBL" id="OV725083">
    <property type="protein sequence ID" value="CAH1407806.1"/>
    <property type="molecule type" value="Genomic_DNA"/>
</dbReference>
<dbReference type="PANTHER" id="PTHR19443">
    <property type="entry name" value="HEXOKINASE"/>
    <property type="match status" value="1"/>
</dbReference>
<evidence type="ECO:0000256" key="10">
    <source>
        <dbReference type="ARBA" id="ARBA00047905"/>
    </source>
</evidence>
<keyword evidence="5 12" id="KW-0547">Nucleotide-binding</keyword>
<evidence type="ECO:0000313" key="16">
    <source>
        <dbReference type="Proteomes" id="UP001152798"/>
    </source>
</evidence>
<comment type="pathway">
    <text evidence="1">Carbohydrate degradation; glycolysis; D-glyceraldehyde 3-phosphate and glycerone phosphate from D-glucose: step 1/4.</text>
</comment>
<keyword evidence="6 12" id="KW-0418">Kinase</keyword>
<keyword evidence="16" id="KW-1185">Reference proteome</keyword>
<dbReference type="GO" id="GO:0001678">
    <property type="term" value="P:intracellular glucose homeostasis"/>
    <property type="evidence" value="ECO:0007669"/>
    <property type="project" value="InterPro"/>
</dbReference>
<reference evidence="15" key="1">
    <citation type="submission" date="2022-01" db="EMBL/GenBank/DDBJ databases">
        <authorList>
            <person name="King R."/>
        </authorList>
    </citation>
    <scope>NUCLEOTIDE SEQUENCE</scope>
</reference>
<dbReference type="EC" id="2.7.1.-" evidence="12"/>
<dbReference type="GO" id="GO:0006096">
    <property type="term" value="P:glycolytic process"/>
    <property type="evidence" value="ECO:0007669"/>
    <property type="project" value="UniProtKB-KW"/>
</dbReference>
<evidence type="ECO:0000256" key="11">
    <source>
        <dbReference type="ARBA" id="ARBA00048160"/>
    </source>
</evidence>
<keyword evidence="7 12" id="KW-0067">ATP-binding</keyword>
<gene>
    <name evidence="15" type="ORF">NEZAVI_LOCUS15440</name>
</gene>
<comment type="catalytic activity">
    <reaction evidence="11">
        <text>D-glucose + ATP = D-glucose 6-phosphate + ADP + H(+)</text>
        <dbReference type="Rhea" id="RHEA:17825"/>
        <dbReference type="ChEBI" id="CHEBI:4167"/>
        <dbReference type="ChEBI" id="CHEBI:15378"/>
        <dbReference type="ChEBI" id="CHEBI:30616"/>
        <dbReference type="ChEBI" id="CHEBI:61548"/>
        <dbReference type="ChEBI" id="CHEBI:456216"/>
        <dbReference type="EC" id="2.7.1.1"/>
    </reaction>
    <physiologicalReaction direction="left-to-right" evidence="11">
        <dbReference type="Rhea" id="RHEA:17826"/>
    </physiologicalReaction>
</comment>
<dbReference type="InterPro" id="IPR001312">
    <property type="entry name" value="Hexokinase"/>
</dbReference>
<dbReference type="FunFam" id="3.30.420.40:FF:000805">
    <property type="entry name" value="Hexokinase-2"/>
    <property type="match status" value="1"/>
</dbReference>
<evidence type="ECO:0000256" key="7">
    <source>
        <dbReference type="ARBA" id="ARBA00022840"/>
    </source>
</evidence>
<evidence type="ECO:0000256" key="12">
    <source>
        <dbReference type="RuleBase" id="RU362007"/>
    </source>
</evidence>
<comment type="catalytic activity">
    <reaction evidence="9">
        <text>a D-hexose + ATP = a D-hexose 6-phosphate + ADP + H(+)</text>
        <dbReference type="Rhea" id="RHEA:22740"/>
        <dbReference type="ChEBI" id="CHEBI:4194"/>
        <dbReference type="ChEBI" id="CHEBI:15378"/>
        <dbReference type="ChEBI" id="CHEBI:30616"/>
        <dbReference type="ChEBI" id="CHEBI:229467"/>
        <dbReference type="ChEBI" id="CHEBI:456216"/>
        <dbReference type="EC" id="2.7.1.1"/>
    </reaction>
    <physiologicalReaction direction="left-to-right" evidence="9">
        <dbReference type="Rhea" id="RHEA:22741"/>
    </physiologicalReaction>
</comment>
<dbReference type="GO" id="GO:0005524">
    <property type="term" value="F:ATP binding"/>
    <property type="evidence" value="ECO:0007669"/>
    <property type="project" value="UniProtKB-UniRule"/>
</dbReference>
<dbReference type="GO" id="GO:0005829">
    <property type="term" value="C:cytosol"/>
    <property type="evidence" value="ECO:0007669"/>
    <property type="project" value="TreeGrafter"/>
</dbReference>
<comment type="catalytic activity">
    <reaction evidence="10">
        <text>D-fructose + ATP = D-fructose 6-phosphate + ADP + H(+)</text>
        <dbReference type="Rhea" id="RHEA:16125"/>
        <dbReference type="ChEBI" id="CHEBI:15378"/>
        <dbReference type="ChEBI" id="CHEBI:30616"/>
        <dbReference type="ChEBI" id="CHEBI:37721"/>
        <dbReference type="ChEBI" id="CHEBI:61527"/>
        <dbReference type="ChEBI" id="CHEBI:456216"/>
        <dbReference type="EC" id="2.7.1.1"/>
    </reaction>
    <physiologicalReaction direction="left-to-right" evidence="10">
        <dbReference type="Rhea" id="RHEA:16126"/>
    </physiologicalReaction>
</comment>
<evidence type="ECO:0000256" key="1">
    <source>
        <dbReference type="ARBA" id="ARBA00004888"/>
    </source>
</evidence>
<evidence type="ECO:0000256" key="4">
    <source>
        <dbReference type="ARBA" id="ARBA00022679"/>
    </source>
</evidence>
<keyword evidence="8 12" id="KW-0324">Glycolysis</keyword>
<dbReference type="AlphaFoldDB" id="A0A9P0HRR4"/>
<evidence type="ECO:0000259" key="13">
    <source>
        <dbReference type="Pfam" id="PF00349"/>
    </source>
</evidence>
<proteinExistence type="inferred from homology"/>
<comment type="similarity">
    <text evidence="3 12">Belongs to the hexokinase family.</text>
</comment>
<dbReference type="OrthoDB" id="419537at2759"/>
<evidence type="ECO:0000256" key="5">
    <source>
        <dbReference type="ARBA" id="ARBA00022741"/>
    </source>
</evidence>
<evidence type="ECO:0000256" key="2">
    <source>
        <dbReference type="ARBA" id="ARBA00005028"/>
    </source>
</evidence>
<dbReference type="PROSITE" id="PS51748">
    <property type="entry name" value="HEXOKINASE_2"/>
    <property type="match status" value="1"/>
</dbReference>
<dbReference type="Gene3D" id="3.40.367.20">
    <property type="match status" value="1"/>
</dbReference>
<dbReference type="Pfam" id="PF03727">
    <property type="entry name" value="Hexokinase_2"/>
    <property type="match status" value="1"/>
</dbReference>
<dbReference type="InterPro" id="IPR043129">
    <property type="entry name" value="ATPase_NBD"/>
</dbReference>
<dbReference type="PANTHER" id="PTHR19443:SF54">
    <property type="entry name" value="PHOSPHOTRANSFERASE"/>
    <property type="match status" value="1"/>
</dbReference>
<evidence type="ECO:0000256" key="9">
    <source>
        <dbReference type="ARBA" id="ARBA00044613"/>
    </source>
</evidence>
<dbReference type="SUPFAM" id="SSF53067">
    <property type="entry name" value="Actin-like ATPase domain"/>
    <property type="match status" value="2"/>
</dbReference>
<dbReference type="GO" id="GO:0005536">
    <property type="term" value="F:D-glucose binding"/>
    <property type="evidence" value="ECO:0007669"/>
    <property type="project" value="InterPro"/>
</dbReference>
<dbReference type="FunFam" id="3.40.367.20:FF:000005">
    <property type="entry name" value="Phosphotransferase"/>
    <property type="match status" value="1"/>
</dbReference>
<evidence type="ECO:0000259" key="14">
    <source>
        <dbReference type="Pfam" id="PF03727"/>
    </source>
</evidence>